<dbReference type="PIRSF" id="PIRSF002744">
    <property type="entry name" value="Pur-cyt_permease"/>
    <property type="match status" value="1"/>
</dbReference>
<dbReference type="Gene3D" id="1.10.4160.10">
    <property type="entry name" value="Hydantoin permease"/>
    <property type="match status" value="1"/>
</dbReference>
<evidence type="ECO:0000256" key="2">
    <source>
        <dbReference type="ARBA" id="ARBA00008974"/>
    </source>
</evidence>
<proteinExistence type="inferred from homology"/>
<dbReference type="RefSeq" id="WP_048361866.1">
    <property type="nucleotide sequence ID" value="NZ_FNUD01000002.1"/>
</dbReference>
<feature type="transmembrane region" description="Helical" evidence="8">
    <location>
        <begin position="343"/>
        <end position="362"/>
    </location>
</feature>
<keyword evidence="6 7" id="KW-0472">Membrane</keyword>
<keyword evidence="10" id="KW-1185">Reference proteome</keyword>
<dbReference type="AlphaFoldDB" id="A0A0J6J285"/>
<keyword evidence="4 8" id="KW-0812">Transmembrane</keyword>
<evidence type="ECO:0000313" key="9">
    <source>
        <dbReference type="EMBL" id="SEE97451.1"/>
    </source>
</evidence>
<dbReference type="Pfam" id="PF02133">
    <property type="entry name" value="Transp_cyt_pur"/>
    <property type="match status" value="1"/>
</dbReference>
<dbReference type="PANTHER" id="PTHR31806">
    <property type="entry name" value="PURINE-CYTOSINE PERMEASE FCY2-RELATED"/>
    <property type="match status" value="1"/>
</dbReference>
<dbReference type="Proteomes" id="UP000183613">
    <property type="component" value="Unassembled WGS sequence"/>
</dbReference>
<name>A0A0J6J285_PSEDM</name>
<protein>
    <submittedName>
        <fullName evidence="9">Purine-cytosine permease</fullName>
    </submittedName>
</protein>
<feature type="transmembrane region" description="Helical" evidence="8">
    <location>
        <begin position="43"/>
        <end position="61"/>
    </location>
</feature>
<feature type="transmembrane region" description="Helical" evidence="8">
    <location>
        <begin position="175"/>
        <end position="195"/>
    </location>
</feature>
<organism evidence="9 10">
    <name type="scientific">Pseudomonas deceptionensis</name>
    <dbReference type="NCBI Taxonomy" id="882211"/>
    <lineage>
        <taxon>Bacteria</taxon>
        <taxon>Pseudomonadati</taxon>
        <taxon>Pseudomonadota</taxon>
        <taxon>Gammaproteobacteria</taxon>
        <taxon>Pseudomonadales</taxon>
        <taxon>Pseudomonadaceae</taxon>
        <taxon>Pseudomonas</taxon>
    </lineage>
</organism>
<dbReference type="PANTHER" id="PTHR31806:SF1">
    <property type="entry name" value="PURINE-CYTOSINE PERMEASE FCY2-RELATED"/>
    <property type="match status" value="1"/>
</dbReference>
<dbReference type="EMBL" id="FNUD01000002">
    <property type="protein sequence ID" value="SEE97451.1"/>
    <property type="molecule type" value="Genomic_DNA"/>
</dbReference>
<evidence type="ECO:0000256" key="3">
    <source>
        <dbReference type="ARBA" id="ARBA00022448"/>
    </source>
</evidence>
<dbReference type="OrthoDB" id="9809167at2"/>
<accession>A0A0J6J285</accession>
<evidence type="ECO:0000256" key="5">
    <source>
        <dbReference type="ARBA" id="ARBA00022989"/>
    </source>
</evidence>
<dbReference type="GO" id="GO:0005886">
    <property type="term" value="C:plasma membrane"/>
    <property type="evidence" value="ECO:0007669"/>
    <property type="project" value="TreeGrafter"/>
</dbReference>
<evidence type="ECO:0000256" key="6">
    <source>
        <dbReference type="ARBA" id="ARBA00023136"/>
    </source>
</evidence>
<evidence type="ECO:0000256" key="4">
    <source>
        <dbReference type="ARBA" id="ARBA00022692"/>
    </source>
</evidence>
<evidence type="ECO:0000256" key="1">
    <source>
        <dbReference type="ARBA" id="ARBA00004141"/>
    </source>
</evidence>
<comment type="subcellular location">
    <subcellularLocation>
        <location evidence="1">Membrane</location>
        <topology evidence="1">Multi-pass membrane protein</topology>
    </subcellularLocation>
</comment>
<evidence type="ECO:0000256" key="7">
    <source>
        <dbReference type="PIRNR" id="PIRNR002744"/>
    </source>
</evidence>
<dbReference type="GO" id="GO:0022857">
    <property type="term" value="F:transmembrane transporter activity"/>
    <property type="evidence" value="ECO:0007669"/>
    <property type="project" value="InterPro"/>
</dbReference>
<reference evidence="9" key="1">
    <citation type="submission" date="2016-10" db="EMBL/GenBank/DDBJ databases">
        <authorList>
            <person name="Varghese N."/>
            <person name="Submissions S."/>
        </authorList>
    </citation>
    <scope>NUCLEOTIDE SEQUENCE [LARGE SCALE GENOMIC DNA]</scope>
    <source>
        <strain evidence="9">LMG 25555</strain>
    </source>
</reference>
<feature type="transmembrane region" description="Helical" evidence="8">
    <location>
        <begin position="141"/>
        <end position="163"/>
    </location>
</feature>
<feature type="transmembrane region" description="Helical" evidence="8">
    <location>
        <begin position="67"/>
        <end position="87"/>
    </location>
</feature>
<feature type="transmembrane region" description="Helical" evidence="8">
    <location>
        <begin position="460"/>
        <end position="478"/>
    </location>
</feature>
<dbReference type="InterPro" id="IPR001248">
    <property type="entry name" value="Pur-cyt_permease"/>
</dbReference>
<gene>
    <name evidence="9" type="ORF">SAMN04489800_3241</name>
</gene>
<evidence type="ECO:0000256" key="8">
    <source>
        <dbReference type="SAM" id="Phobius"/>
    </source>
</evidence>
<feature type="transmembrane region" description="Helical" evidence="8">
    <location>
        <begin position="107"/>
        <end position="129"/>
    </location>
</feature>
<comment type="similarity">
    <text evidence="2 7">Belongs to the purine-cytosine permease (2.A.39) family.</text>
</comment>
<sequence>MNTHAKPAASTVAQDDTFVVEGHSIDFIPEHERTDKLSSQGPFWFLGNFTFFTMTIGFVGPSVGLSALWTTLAGTLGIMFGTLFMAFHGSQGPHLGLPQMIQSRAQFGYRGVILVLLATLFVFAGFNIVNLVLMMQGLHTLFGFDPVVIAVAVTAPAAILAILGHDWMHRSFKWALCLSIPLYGLVTLAVLMGWVPDAPLPVLAAGDAAPVPRGFNLTGFIAQFAAAASYNIAYAPYVSDYSRYLPKNTSSKKLIAVIFLGASLSGAWMIAVGGWLADHLNSTDVLVALGQVGNTVSPLLGTAVVIITILAFLPVIAMNIYSAKLTTLTCVDSIKHIEPTRRARILAIGFVILLQLGVALSIQSSGKGLSVLGIYLVVMLYFLVPWTSVNLTDYFFVRKGRYAIPHFFMPKSNLYGSWGLRGIAAYAIGFVSMIPFFYIYDGVEQREVYVGPLAKALGSIDIAWLVGLIVSGLVYYWLSRSIDLQREESIIQHIEHTAAQYTPGDDLPQPVLPAFTPSTVGS</sequence>
<keyword evidence="3 7" id="KW-0813">Transport</keyword>
<dbReference type="PATRIC" id="fig|882211.3.peg.4259"/>
<evidence type="ECO:0000313" key="10">
    <source>
        <dbReference type="Proteomes" id="UP000183613"/>
    </source>
</evidence>
<feature type="transmembrane region" description="Helical" evidence="8">
    <location>
        <begin position="296"/>
        <end position="322"/>
    </location>
</feature>
<comment type="caution">
    <text evidence="9">The sequence shown here is derived from an EMBL/GenBank/DDBJ whole genome shotgun (WGS) entry which is preliminary data.</text>
</comment>
<feature type="transmembrane region" description="Helical" evidence="8">
    <location>
        <begin position="374"/>
        <end position="397"/>
    </location>
</feature>
<keyword evidence="5 8" id="KW-1133">Transmembrane helix</keyword>
<feature type="transmembrane region" description="Helical" evidence="8">
    <location>
        <begin position="254"/>
        <end position="276"/>
    </location>
</feature>
<feature type="transmembrane region" description="Helical" evidence="8">
    <location>
        <begin position="215"/>
        <end position="233"/>
    </location>
</feature>
<dbReference type="InterPro" id="IPR026030">
    <property type="entry name" value="Pur-cyt_permease_Fcy2/21/22"/>
</dbReference>
<feature type="transmembrane region" description="Helical" evidence="8">
    <location>
        <begin position="418"/>
        <end position="440"/>
    </location>
</feature>